<dbReference type="EMBL" id="BMGJ01000005">
    <property type="protein sequence ID" value="GGD62456.1"/>
    <property type="molecule type" value="Genomic_DNA"/>
</dbReference>
<evidence type="ECO:0000313" key="2">
    <source>
        <dbReference type="EMBL" id="GGD62456.1"/>
    </source>
</evidence>
<keyword evidence="3" id="KW-1185">Reference proteome</keyword>
<dbReference type="InterPro" id="IPR003018">
    <property type="entry name" value="GAF"/>
</dbReference>
<dbReference type="Pfam" id="PF13185">
    <property type="entry name" value="GAF_2"/>
    <property type="match status" value="1"/>
</dbReference>
<organism evidence="2 3">
    <name type="scientific">Lacimicrobium alkaliphilum</name>
    <dbReference type="NCBI Taxonomy" id="1526571"/>
    <lineage>
        <taxon>Bacteria</taxon>
        <taxon>Pseudomonadati</taxon>
        <taxon>Pseudomonadota</taxon>
        <taxon>Gammaproteobacteria</taxon>
        <taxon>Alteromonadales</taxon>
        <taxon>Alteromonadaceae</taxon>
        <taxon>Lacimicrobium</taxon>
    </lineage>
</organism>
<dbReference type="SUPFAM" id="SSF55781">
    <property type="entry name" value="GAF domain-like"/>
    <property type="match status" value="1"/>
</dbReference>
<accession>A0ABQ1RAS9</accession>
<dbReference type="SMART" id="SM00065">
    <property type="entry name" value="GAF"/>
    <property type="match status" value="1"/>
</dbReference>
<reference evidence="3" key="1">
    <citation type="journal article" date="2019" name="Int. J. Syst. Evol. Microbiol.">
        <title>The Global Catalogue of Microorganisms (GCM) 10K type strain sequencing project: providing services to taxonomists for standard genome sequencing and annotation.</title>
        <authorList>
            <consortium name="The Broad Institute Genomics Platform"/>
            <consortium name="The Broad Institute Genome Sequencing Center for Infectious Disease"/>
            <person name="Wu L."/>
            <person name="Ma J."/>
        </authorList>
    </citation>
    <scope>NUCLEOTIDE SEQUENCE [LARGE SCALE GENOMIC DNA]</scope>
    <source>
        <strain evidence="3">CGMCC 1.12923</strain>
    </source>
</reference>
<protein>
    <recommendedName>
        <fullName evidence="1">GAF domain-containing protein</fullName>
    </recommendedName>
</protein>
<dbReference type="Proteomes" id="UP000614272">
    <property type="component" value="Unassembled WGS sequence"/>
</dbReference>
<dbReference type="InterPro" id="IPR029016">
    <property type="entry name" value="GAF-like_dom_sf"/>
</dbReference>
<sequence>MLSTSSVSTSLLTKQQLLCVITAQTEIIGNRFAPTRVMERMAELAADLTFASGAVVEVIEEDEMVYAAATGMARDKVGMRLKASTSLSGLCVQKNQVLNCTDARNDNRVDSVACEKVGLRSMLVVPLHADGHLLGVLKVFSSKTDAFDDVDVQILQLAATIIGAAVASSGTV</sequence>
<proteinExistence type="predicted"/>
<evidence type="ECO:0000259" key="1">
    <source>
        <dbReference type="SMART" id="SM00065"/>
    </source>
</evidence>
<dbReference type="RefSeq" id="WP_099033801.1">
    <property type="nucleotide sequence ID" value="NZ_BMGJ01000005.1"/>
</dbReference>
<gene>
    <name evidence="2" type="ORF">GCM10011357_17150</name>
</gene>
<feature type="domain" description="GAF" evidence="1">
    <location>
        <begin position="33"/>
        <end position="172"/>
    </location>
</feature>
<evidence type="ECO:0000313" key="3">
    <source>
        <dbReference type="Proteomes" id="UP000614272"/>
    </source>
</evidence>
<dbReference type="Gene3D" id="3.30.450.40">
    <property type="match status" value="1"/>
</dbReference>
<comment type="caution">
    <text evidence="2">The sequence shown here is derived from an EMBL/GenBank/DDBJ whole genome shotgun (WGS) entry which is preliminary data.</text>
</comment>
<name>A0ABQ1RAS9_9ALTE</name>